<reference evidence="2" key="1">
    <citation type="submission" date="2021-01" db="EMBL/GenBank/DDBJ databases">
        <authorList>
            <consortium name="Genoscope - CEA"/>
            <person name="William W."/>
        </authorList>
    </citation>
    <scope>NUCLEOTIDE SEQUENCE</scope>
</reference>
<proteinExistence type="predicted"/>
<accession>A0A8S1LGJ6</accession>
<keyword evidence="1" id="KW-0175">Coiled coil</keyword>
<organism evidence="2 3">
    <name type="scientific">Paramecium sonneborni</name>
    <dbReference type="NCBI Taxonomy" id="65129"/>
    <lineage>
        <taxon>Eukaryota</taxon>
        <taxon>Sar</taxon>
        <taxon>Alveolata</taxon>
        <taxon>Ciliophora</taxon>
        <taxon>Intramacronucleata</taxon>
        <taxon>Oligohymenophorea</taxon>
        <taxon>Peniculida</taxon>
        <taxon>Parameciidae</taxon>
        <taxon>Paramecium</taxon>
    </lineage>
</organism>
<dbReference type="EMBL" id="CAJJDN010000022">
    <property type="protein sequence ID" value="CAD8066880.1"/>
    <property type="molecule type" value="Genomic_DNA"/>
</dbReference>
<name>A0A8S1LGJ6_9CILI</name>
<protein>
    <submittedName>
        <fullName evidence="2">Uncharacterized protein</fullName>
    </submittedName>
</protein>
<keyword evidence="3" id="KW-1185">Reference proteome</keyword>
<comment type="caution">
    <text evidence="2">The sequence shown here is derived from an EMBL/GenBank/DDBJ whole genome shotgun (WGS) entry which is preliminary data.</text>
</comment>
<feature type="coiled-coil region" evidence="1">
    <location>
        <begin position="171"/>
        <end position="336"/>
    </location>
</feature>
<evidence type="ECO:0000256" key="1">
    <source>
        <dbReference type="SAM" id="Coils"/>
    </source>
</evidence>
<sequence length="339" mass="40289">MQQTNFNLFEYTLDEQLIQEQDPNKQINKDSGGLMDFNPLGLSLFLEANNQQEVINKKIFAQILKMIEDKLLELEQRLDNRDEIKYINSQINMLKPADYQFAQKQNDDTQSEQIKQRKFSQQSDFEISLPQAVPQQDQLQKNSQKPLKYRSKLGRANTEITKIDLKNKPNDEQLHQKIEQFNKKLKLLTEQVNKIQQTEGQFSKKIEQQINNQLKDTQNRLIQYEKLFKQVEQKNQEVNENQRDFLIHLQQERQEINFISSELTRINDELKINITQIESNFLELTNQVKEQKNELILQKSFLESIDNDFLIMLKKFKDLQNELAKKKLNSSQLNSKLLQ</sequence>
<dbReference type="Proteomes" id="UP000692954">
    <property type="component" value="Unassembled WGS sequence"/>
</dbReference>
<evidence type="ECO:0000313" key="2">
    <source>
        <dbReference type="EMBL" id="CAD8066880.1"/>
    </source>
</evidence>
<dbReference type="AlphaFoldDB" id="A0A8S1LGJ6"/>
<evidence type="ECO:0000313" key="3">
    <source>
        <dbReference type="Proteomes" id="UP000692954"/>
    </source>
</evidence>
<dbReference type="OrthoDB" id="304342at2759"/>
<gene>
    <name evidence="2" type="ORF">PSON_ATCC_30995.1.T0220160</name>
</gene>